<dbReference type="InterPro" id="IPR020846">
    <property type="entry name" value="MFS_dom"/>
</dbReference>
<evidence type="ECO:0000256" key="7">
    <source>
        <dbReference type="ARBA" id="ARBA00023136"/>
    </source>
</evidence>
<feature type="transmembrane region" description="Helical" evidence="8">
    <location>
        <begin position="305"/>
        <end position="327"/>
    </location>
</feature>
<feature type="transmembrane region" description="Helical" evidence="8">
    <location>
        <begin position="134"/>
        <end position="156"/>
    </location>
</feature>
<sequence length="394" mass="41786">MGFLEFVTMIAGLMALNALALDIMLPALPEIGHGLGLTRDNDRQLVLSTYMVGFGLGQFVIGSVSDRFGRKPVLMFGIVVYIATAAICAMAPSFVLLLVARFMQGLASAVPRVITTSVVRDCYNGRRMASVMSLSMMVFMAVPVLAPSIGQIIVLVAPWRAIFGFLAIYGVIVGTWSFLRLPETLPADRRRPINPRSVFEAFVHVLGNRLTVGYSLAGGLMFGAMFSLLLSAQQIFGEVYGLGPWFPVAFAGIAIMMSLSSFLNARFVGRLGMKRISHTAVMAFTLIALTMSIAARAGVLSFPPFIGLLAMALFFVGLVFANFNAIAMEPQGKIAGTASSIIGSLTTLLAASIGSITGQAFDGTVIPLSTAHLVLGLAALATISVTEKGRLFGP</sequence>
<dbReference type="Gene3D" id="1.20.1720.10">
    <property type="entry name" value="Multidrug resistance protein D"/>
    <property type="match status" value="1"/>
</dbReference>
<keyword evidence="11" id="KW-1185">Reference proteome</keyword>
<keyword evidence="8" id="KW-0997">Cell inner membrane</keyword>
<evidence type="ECO:0000313" key="11">
    <source>
        <dbReference type="Proteomes" id="UP001205890"/>
    </source>
</evidence>
<accession>A0ABT1LF20</accession>
<dbReference type="PANTHER" id="PTHR23502:SF132">
    <property type="entry name" value="POLYAMINE TRANSPORTER 2-RELATED"/>
    <property type="match status" value="1"/>
</dbReference>
<evidence type="ECO:0000256" key="3">
    <source>
        <dbReference type="ARBA" id="ARBA00022448"/>
    </source>
</evidence>
<feature type="transmembrane region" description="Helical" evidence="8">
    <location>
        <begin position="280"/>
        <end position="299"/>
    </location>
</feature>
<keyword evidence="7 8" id="KW-0472">Membrane</keyword>
<evidence type="ECO:0000256" key="5">
    <source>
        <dbReference type="ARBA" id="ARBA00022692"/>
    </source>
</evidence>
<feature type="transmembrane region" description="Helical" evidence="8">
    <location>
        <begin position="162"/>
        <end position="181"/>
    </location>
</feature>
<evidence type="ECO:0000256" key="2">
    <source>
        <dbReference type="ARBA" id="ARBA00006236"/>
    </source>
</evidence>
<feature type="transmembrane region" description="Helical" evidence="8">
    <location>
        <begin position="45"/>
        <end position="61"/>
    </location>
</feature>
<protein>
    <recommendedName>
        <fullName evidence="8">Bcr/CflA family efflux transporter</fullName>
    </recommendedName>
</protein>
<dbReference type="InterPro" id="IPR011701">
    <property type="entry name" value="MFS"/>
</dbReference>
<feature type="domain" description="Major facilitator superfamily (MFS) profile" evidence="9">
    <location>
        <begin position="6"/>
        <end position="394"/>
    </location>
</feature>
<dbReference type="RefSeq" id="WP_254743111.1">
    <property type="nucleotide sequence ID" value="NZ_JANCLU010000012.1"/>
</dbReference>
<dbReference type="InterPro" id="IPR004812">
    <property type="entry name" value="Efflux_drug-R_Bcr/CmlA"/>
</dbReference>
<organism evidence="10 11">
    <name type="scientific">Alsobacter ponti</name>
    <dbReference type="NCBI Taxonomy" id="2962936"/>
    <lineage>
        <taxon>Bacteria</taxon>
        <taxon>Pseudomonadati</taxon>
        <taxon>Pseudomonadota</taxon>
        <taxon>Alphaproteobacteria</taxon>
        <taxon>Hyphomicrobiales</taxon>
        <taxon>Alsobacteraceae</taxon>
        <taxon>Alsobacter</taxon>
    </lineage>
</organism>
<evidence type="ECO:0000256" key="8">
    <source>
        <dbReference type="RuleBase" id="RU365088"/>
    </source>
</evidence>
<feature type="transmembrane region" description="Helical" evidence="8">
    <location>
        <begin position="365"/>
        <end position="385"/>
    </location>
</feature>
<feature type="transmembrane region" description="Helical" evidence="8">
    <location>
        <begin position="214"/>
        <end position="236"/>
    </location>
</feature>
<gene>
    <name evidence="10" type="ORF">NK718_13335</name>
</gene>
<name>A0ABT1LF20_9HYPH</name>
<dbReference type="NCBIfam" id="TIGR00710">
    <property type="entry name" value="efflux_Bcr_CflA"/>
    <property type="match status" value="1"/>
</dbReference>
<feature type="transmembrane region" description="Helical" evidence="8">
    <location>
        <begin position="248"/>
        <end position="268"/>
    </location>
</feature>
<keyword evidence="4" id="KW-1003">Cell membrane</keyword>
<dbReference type="PANTHER" id="PTHR23502">
    <property type="entry name" value="MAJOR FACILITATOR SUPERFAMILY"/>
    <property type="match status" value="1"/>
</dbReference>
<proteinExistence type="inferred from homology"/>
<comment type="caution">
    <text evidence="8">Lacks conserved residue(s) required for the propagation of feature annotation.</text>
</comment>
<feature type="transmembrane region" description="Helical" evidence="8">
    <location>
        <begin position="334"/>
        <end position="353"/>
    </location>
</feature>
<evidence type="ECO:0000256" key="4">
    <source>
        <dbReference type="ARBA" id="ARBA00022475"/>
    </source>
</evidence>
<feature type="transmembrane region" description="Helical" evidence="8">
    <location>
        <begin position="73"/>
        <end position="99"/>
    </location>
</feature>
<evidence type="ECO:0000256" key="6">
    <source>
        <dbReference type="ARBA" id="ARBA00022989"/>
    </source>
</evidence>
<evidence type="ECO:0000259" key="9">
    <source>
        <dbReference type="PROSITE" id="PS50850"/>
    </source>
</evidence>
<dbReference type="Pfam" id="PF07690">
    <property type="entry name" value="MFS_1"/>
    <property type="match status" value="1"/>
</dbReference>
<comment type="caution">
    <text evidence="10">The sequence shown here is derived from an EMBL/GenBank/DDBJ whole genome shotgun (WGS) entry which is preliminary data.</text>
</comment>
<reference evidence="10 11" key="1">
    <citation type="submission" date="2022-07" db="EMBL/GenBank/DDBJ databases">
        <authorList>
            <person name="Li W.-J."/>
            <person name="Deng Q.-Q."/>
        </authorList>
    </citation>
    <scope>NUCLEOTIDE SEQUENCE [LARGE SCALE GENOMIC DNA]</scope>
    <source>
        <strain evidence="10 11">SYSU M60028</strain>
    </source>
</reference>
<evidence type="ECO:0000256" key="1">
    <source>
        <dbReference type="ARBA" id="ARBA00004651"/>
    </source>
</evidence>
<keyword evidence="5 8" id="KW-0812">Transmembrane</keyword>
<dbReference type="Proteomes" id="UP001205890">
    <property type="component" value="Unassembled WGS sequence"/>
</dbReference>
<dbReference type="SUPFAM" id="SSF103473">
    <property type="entry name" value="MFS general substrate transporter"/>
    <property type="match status" value="1"/>
</dbReference>
<keyword evidence="3 8" id="KW-0813">Transport</keyword>
<comment type="subcellular location">
    <subcellularLocation>
        <location evidence="8">Cell inner membrane</location>
        <topology evidence="8">Multi-pass membrane protein</topology>
    </subcellularLocation>
    <subcellularLocation>
        <location evidence="1">Cell membrane</location>
        <topology evidence="1">Multi-pass membrane protein</topology>
    </subcellularLocation>
</comment>
<dbReference type="EMBL" id="JANCLU010000012">
    <property type="protein sequence ID" value="MCP8939503.1"/>
    <property type="molecule type" value="Genomic_DNA"/>
</dbReference>
<dbReference type="PROSITE" id="PS50850">
    <property type="entry name" value="MFS"/>
    <property type="match status" value="1"/>
</dbReference>
<evidence type="ECO:0000313" key="10">
    <source>
        <dbReference type="EMBL" id="MCP8939503.1"/>
    </source>
</evidence>
<feature type="transmembrane region" description="Helical" evidence="8">
    <location>
        <begin position="6"/>
        <end position="25"/>
    </location>
</feature>
<dbReference type="InterPro" id="IPR036259">
    <property type="entry name" value="MFS_trans_sf"/>
</dbReference>
<dbReference type="CDD" id="cd17320">
    <property type="entry name" value="MFS_MdfA_MDR_like"/>
    <property type="match status" value="1"/>
</dbReference>
<comment type="similarity">
    <text evidence="2 8">Belongs to the major facilitator superfamily. Bcr/CmlA family.</text>
</comment>
<keyword evidence="6 8" id="KW-1133">Transmembrane helix</keyword>